<keyword evidence="8" id="KW-1185">Reference proteome</keyword>
<dbReference type="PROSITE" id="PS00217">
    <property type="entry name" value="SUGAR_TRANSPORT_2"/>
    <property type="match status" value="1"/>
</dbReference>
<sequence length="317" mass="36041">MGKFLKSVSFRNLGKRRVDDVTTADFLVRFISQITNECDRLPRQIVLDHVNLSKIESSNNSSCTQQAETHRRRLQFRRFPVSYRPCERTRKMGKPEVSNGGKRLDDYVIMGRYVIYVCVLAELIILPQVTSMFYMMYAGAAPRVVSCDGRQFDPELEGKEICFILADMTNCTNPHLTYQFKSVNVEFNYFCETSKLVKNSISVQMMGVLIGSVVFGQISDSFGRKLASQVALIGMMAGWLMVAHSNDLTQFTVTRTVVGFFTGGSVSVINVFIMENIPKKHRMWINMAITWSPNFPILALLAWFDSNLAKFKLTHTS</sequence>
<dbReference type="PANTHER" id="PTHR24064">
    <property type="entry name" value="SOLUTE CARRIER FAMILY 22 MEMBER"/>
    <property type="match status" value="1"/>
</dbReference>
<feature type="transmembrane region" description="Helical" evidence="5">
    <location>
        <begin position="285"/>
        <end position="304"/>
    </location>
</feature>
<comment type="caution">
    <text evidence="7">The sequence shown here is derived from an EMBL/GenBank/DDBJ whole genome shotgun (WGS) entry which is preliminary data.</text>
</comment>
<comment type="subcellular location">
    <subcellularLocation>
        <location evidence="1">Membrane</location>
        <topology evidence="1">Multi-pass membrane protein</topology>
    </subcellularLocation>
</comment>
<feature type="transmembrane region" description="Helical" evidence="5">
    <location>
        <begin position="256"/>
        <end position="273"/>
    </location>
</feature>
<keyword evidence="3 5" id="KW-1133">Transmembrane helix</keyword>
<evidence type="ECO:0000259" key="6">
    <source>
        <dbReference type="PROSITE" id="PS50850"/>
    </source>
</evidence>
<feature type="transmembrane region" description="Helical" evidence="5">
    <location>
        <begin position="201"/>
        <end position="219"/>
    </location>
</feature>
<gene>
    <name evidence="7" type="ORF">CAUJ_LOCUS9728</name>
</gene>
<feature type="domain" description="Major facilitator superfamily (MFS) profile" evidence="6">
    <location>
        <begin position="114"/>
        <end position="317"/>
    </location>
</feature>
<evidence type="ECO:0000256" key="2">
    <source>
        <dbReference type="ARBA" id="ARBA00022692"/>
    </source>
</evidence>
<evidence type="ECO:0000256" key="3">
    <source>
        <dbReference type="ARBA" id="ARBA00022989"/>
    </source>
</evidence>
<dbReference type="InterPro" id="IPR005829">
    <property type="entry name" value="Sugar_transporter_CS"/>
</dbReference>
<dbReference type="InterPro" id="IPR005828">
    <property type="entry name" value="MFS_sugar_transport-like"/>
</dbReference>
<evidence type="ECO:0000313" key="7">
    <source>
        <dbReference type="EMBL" id="CAD6193809.1"/>
    </source>
</evidence>
<dbReference type="GO" id="GO:0022857">
    <property type="term" value="F:transmembrane transporter activity"/>
    <property type="evidence" value="ECO:0007669"/>
    <property type="project" value="InterPro"/>
</dbReference>
<dbReference type="Gene3D" id="1.20.1250.20">
    <property type="entry name" value="MFS general substrate transporter like domains"/>
    <property type="match status" value="1"/>
</dbReference>
<feature type="transmembrane region" description="Helical" evidence="5">
    <location>
        <begin position="113"/>
        <end position="136"/>
    </location>
</feature>
<dbReference type="OrthoDB" id="3936150at2759"/>
<dbReference type="SUPFAM" id="SSF103473">
    <property type="entry name" value="MFS general substrate transporter"/>
    <property type="match status" value="1"/>
</dbReference>
<proteinExistence type="predicted"/>
<keyword evidence="4 5" id="KW-0472">Membrane</keyword>
<evidence type="ECO:0000256" key="1">
    <source>
        <dbReference type="ARBA" id="ARBA00004141"/>
    </source>
</evidence>
<dbReference type="PROSITE" id="PS50850">
    <property type="entry name" value="MFS"/>
    <property type="match status" value="1"/>
</dbReference>
<dbReference type="InterPro" id="IPR020846">
    <property type="entry name" value="MFS_dom"/>
</dbReference>
<dbReference type="GO" id="GO:0016020">
    <property type="term" value="C:membrane"/>
    <property type="evidence" value="ECO:0007669"/>
    <property type="project" value="UniProtKB-SubCell"/>
</dbReference>
<dbReference type="EMBL" id="CAJGYM010000039">
    <property type="protein sequence ID" value="CAD6193809.1"/>
    <property type="molecule type" value="Genomic_DNA"/>
</dbReference>
<organism evidence="7 8">
    <name type="scientific">Caenorhabditis auriculariae</name>
    <dbReference type="NCBI Taxonomy" id="2777116"/>
    <lineage>
        <taxon>Eukaryota</taxon>
        <taxon>Metazoa</taxon>
        <taxon>Ecdysozoa</taxon>
        <taxon>Nematoda</taxon>
        <taxon>Chromadorea</taxon>
        <taxon>Rhabditida</taxon>
        <taxon>Rhabditina</taxon>
        <taxon>Rhabditomorpha</taxon>
        <taxon>Rhabditoidea</taxon>
        <taxon>Rhabditidae</taxon>
        <taxon>Peloderinae</taxon>
        <taxon>Caenorhabditis</taxon>
    </lineage>
</organism>
<evidence type="ECO:0000256" key="4">
    <source>
        <dbReference type="ARBA" id="ARBA00023136"/>
    </source>
</evidence>
<evidence type="ECO:0000256" key="5">
    <source>
        <dbReference type="SAM" id="Phobius"/>
    </source>
</evidence>
<name>A0A8S1HD99_9PELO</name>
<dbReference type="Pfam" id="PF00083">
    <property type="entry name" value="Sugar_tr"/>
    <property type="match status" value="1"/>
</dbReference>
<reference evidence="7" key="1">
    <citation type="submission" date="2020-10" db="EMBL/GenBank/DDBJ databases">
        <authorList>
            <person name="Kikuchi T."/>
        </authorList>
    </citation>
    <scope>NUCLEOTIDE SEQUENCE</scope>
    <source>
        <strain evidence="7">NKZ352</strain>
    </source>
</reference>
<dbReference type="AlphaFoldDB" id="A0A8S1HD99"/>
<protein>
    <recommendedName>
        <fullName evidence="6">Major facilitator superfamily (MFS) profile domain-containing protein</fullName>
    </recommendedName>
</protein>
<feature type="transmembrane region" description="Helical" evidence="5">
    <location>
        <begin position="226"/>
        <end position="244"/>
    </location>
</feature>
<dbReference type="Proteomes" id="UP000835052">
    <property type="component" value="Unassembled WGS sequence"/>
</dbReference>
<accession>A0A8S1HD99</accession>
<dbReference type="InterPro" id="IPR036259">
    <property type="entry name" value="MFS_trans_sf"/>
</dbReference>
<keyword evidence="2 5" id="KW-0812">Transmembrane</keyword>
<evidence type="ECO:0000313" key="8">
    <source>
        <dbReference type="Proteomes" id="UP000835052"/>
    </source>
</evidence>